<proteinExistence type="predicted"/>
<dbReference type="Proteomes" id="UP001307849">
    <property type="component" value="Unassembled WGS sequence"/>
</dbReference>
<reference evidence="1 2" key="1">
    <citation type="submission" date="2019-10" db="EMBL/GenBank/DDBJ databases">
        <authorList>
            <person name="Palmer J.M."/>
        </authorList>
    </citation>
    <scope>NUCLEOTIDE SEQUENCE [LARGE SCALE GENOMIC DNA]</scope>
    <source>
        <strain evidence="1 2">TWF506</strain>
    </source>
</reference>
<name>A0AAN8NLE4_9PEZI</name>
<evidence type="ECO:0000313" key="1">
    <source>
        <dbReference type="EMBL" id="KAK6520135.1"/>
    </source>
</evidence>
<sequence>MSFTPSGTQFIKAAYNYKSLRSYRLSTDSQLLLENLEKQWKVFPGPIDSLQPLFNEDPQKSAWRSEDHYELYLDYKVYKIWEALYAESEIFKNIIDQEEASARDYIKYNYPGVDAMQNQDLWKWLQHLFVGGMLAREDVEHLPDPKPNLGVKTS</sequence>
<keyword evidence="2" id="KW-1185">Reference proteome</keyword>
<dbReference type="EMBL" id="JAVHJM010000001">
    <property type="protein sequence ID" value="KAK6520135.1"/>
    <property type="molecule type" value="Genomic_DNA"/>
</dbReference>
<dbReference type="AlphaFoldDB" id="A0AAN8NLE4"/>
<gene>
    <name evidence="1" type="ORF">TWF506_000420</name>
</gene>
<comment type="caution">
    <text evidence="1">The sequence shown here is derived from an EMBL/GenBank/DDBJ whole genome shotgun (WGS) entry which is preliminary data.</text>
</comment>
<evidence type="ECO:0000313" key="2">
    <source>
        <dbReference type="Proteomes" id="UP001307849"/>
    </source>
</evidence>
<organism evidence="1 2">
    <name type="scientific">Arthrobotrys conoides</name>
    <dbReference type="NCBI Taxonomy" id="74498"/>
    <lineage>
        <taxon>Eukaryota</taxon>
        <taxon>Fungi</taxon>
        <taxon>Dikarya</taxon>
        <taxon>Ascomycota</taxon>
        <taxon>Pezizomycotina</taxon>
        <taxon>Orbiliomycetes</taxon>
        <taxon>Orbiliales</taxon>
        <taxon>Orbiliaceae</taxon>
        <taxon>Arthrobotrys</taxon>
    </lineage>
</organism>
<protein>
    <submittedName>
        <fullName evidence="1">Uncharacterized protein</fullName>
    </submittedName>
</protein>
<accession>A0AAN8NLE4</accession>